<organism evidence="1 2">
    <name type="scientific">Rhizophagus irregularis</name>
    <dbReference type="NCBI Taxonomy" id="588596"/>
    <lineage>
        <taxon>Eukaryota</taxon>
        <taxon>Fungi</taxon>
        <taxon>Fungi incertae sedis</taxon>
        <taxon>Mucoromycota</taxon>
        <taxon>Glomeromycotina</taxon>
        <taxon>Glomeromycetes</taxon>
        <taxon>Glomerales</taxon>
        <taxon>Glomeraceae</taxon>
        <taxon>Rhizophagus</taxon>
    </lineage>
</organism>
<name>A0A2N1MZ63_9GLOM</name>
<dbReference type="Proteomes" id="UP000233469">
    <property type="component" value="Unassembled WGS sequence"/>
</dbReference>
<dbReference type="AlphaFoldDB" id="A0A2N1MZ63"/>
<accession>A0A2N1MZ63</accession>
<sequence>MGIFKDIKQKRIKNNEHGKIMVDLEKTEKTKNRKKLKTLVKINLEEQTKNDVFRLGDHNRFKIVSQVISNLVNT</sequence>
<proteinExistence type="predicted"/>
<comment type="caution">
    <text evidence="1">The sequence shown here is derived from an EMBL/GenBank/DDBJ whole genome shotgun (WGS) entry which is preliminary data.</text>
</comment>
<gene>
    <name evidence="1" type="ORF">RhiirC2_752778</name>
</gene>
<reference evidence="1 2" key="1">
    <citation type="submission" date="2016-04" db="EMBL/GenBank/DDBJ databases">
        <title>Genome analyses suggest a sexual origin of heterokaryosis in a supposedly ancient asexual fungus.</title>
        <authorList>
            <person name="Ropars J."/>
            <person name="Sedzielewska K."/>
            <person name="Noel J."/>
            <person name="Charron P."/>
            <person name="Farinelli L."/>
            <person name="Marton T."/>
            <person name="Kruger M."/>
            <person name="Pelin A."/>
            <person name="Brachmann A."/>
            <person name="Corradi N."/>
        </authorList>
    </citation>
    <scope>NUCLEOTIDE SEQUENCE [LARGE SCALE GENOMIC DNA]</scope>
    <source>
        <strain evidence="1 2">C2</strain>
    </source>
</reference>
<dbReference type="EMBL" id="LLXL01001037">
    <property type="protein sequence ID" value="PKK66869.1"/>
    <property type="molecule type" value="Genomic_DNA"/>
</dbReference>
<evidence type="ECO:0000313" key="2">
    <source>
        <dbReference type="Proteomes" id="UP000233469"/>
    </source>
</evidence>
<protein>
    <submittedName>
        <fullName evidence="1">Uncharacterized protein</fullName>
    </submittedName>
</protein>
<reference evidence="1 2" key="2">
    <citation type="submission" date="2017-10" db="EMBL/GenBank/DDBJ databases">
        <title>Extensive intraspecific genome diversity in a model arbuscular mycorrhizal fungus.</title>
        <authorList>
            <person name="Chen E.C.H."/>
            <person name="Morin E."/>
            <person name="Baudet D."/>
            <person name="Noel J."/>
            <person name="Ndikumana S."/>
            <person name="Charron P."/>
            <person name="St-Onge C."/>
            <person name="Giorgi J."/>
            <person name="Grigoriev I.V."/>
            <person name="Roux C."/>
            <person name="Martin F.M."/>
            <person name="Corradi N."/>
        </authorList>
    </citation>
    <scope>NUCLEOTIDE SEQUENCE [LARGE SCALE GENOMIC DNA]</scope>
    <source>
        <strain evidence="1 2">C2</strain>
    </source>
</reference>
<evidence type="ECO:0000313" key="1">
    <source>
        <dbReference type="EMBL" id="PKK66869.1"/>
    </source>
</evidence>